<dbReference type="PROSITE" id="PS00626">
    <property type="entry name" value="RCC1_2"/>
    <property type="match status" value="1"/>
</dbReference>
<keyword evidence="2" id="KW-0677">Repeat</keyword>
<evidence type="ECO:0000256" key="1">
    <source>
        <dbReference type="ARBA" id="ARBA00022658"/>
    </source>
</evidence>
<feature type="compositionally biased region" description="Low complexity" evidence="3">
    <location>
        <begin position="424"/>
        <end position="433"/>
    </location>
</feature>
<dbReference type="eggNOG" id="arCOG08219">
    <property type="taxonomic scope" value="Archaea"/>
</dbReference>
<dbReference type="PANTHER" id="PTHR45982:SF1">
    <property type="entry name" value="REGULATOR OF CHROMOSOME CONDENSATION"/>
    <property type="match status" value="1"/>
</dbReference>
<dbReference type="Pfam" id="PF25390">
    <property type="entry name" value="WD40_RLD"/>
    <property type="match status" value="1"/>
</dbReference>
<dbReference type="InterPro" id="IPR058923">
    <property type="entry name" value="RCC1-like_dom"/>
</dbReference>
<feature type="transmembrane region" description="Helical" evidence="4">
    <location>
        <begin position="451"/>
        <end position="473"/>
    </location>
</feature>
<feature type="domain" description="RCC1-like" evidence="5">
    <location>
        <begin position="63"/>
        <end position="384"/>
    </location>
</feature>
<dbReference type="OrthoDB" id="113583at2157"/>
<dbReference type="PANTHER" id="PTHR45982">
    <property type="entry name" value="REGULATOR OF CHROMOSOME CONDENSATION"/>
    <property type="match status" value="1"/>
</dbReference>
<keyword evidence="1" id="KW-0344">Guanine-nucleotide releasing factor</keyword>
<evidence type="ECO:0000256" key="4">
    <source>
        <dbReference type="SAM" id="Phobius"/>
    </source>
</evidence>
<dbReference type="InterPro" id="IPR009091">
    <property type="entry name" value="RCC1/BLIP-II"/>
</dbReference>
<dbReference type="InterPro" id="IPR000408">
    <property type="entry name" value="Reg_chr_condens"/>
</dbReference>
<keyword evidence="4" id="KW-1133">Transmembrane helix</keyword>
<dbReference type="Proteomes" id="UP000000663">
    <property type="component" value="Chromosome"/>
</dbReference>
<evidence type="ECO:0000256" key="2">
    <source>
        <dbReference type="ARBA" id="ARBA00022737"/>
    </source>
</evidence>
<organism evidence="6 7">
    <name type="scientific">Methanocella arvoryzae (strain DSM 22066 / NBRC 105507 / MRE50)</name>
    <dbReference type="NCBI Taxonomy" id="351160"/>
    <lineage>
        <taxon>Archaea</taxon>
        <taxon>Methanobacteriati</taxon>
        <taxon>Methanobacteriota</taxon>
        <taxon>Stenosarchaea group</taxon>
        <taxon>Methanomicrobia</taxon>
        <taxon>Methanocellales</taxon>
        <taxon>Methanocellaceae</taxon>
        <taxon>Methanocella</taxon>
    </lineage>
</organism>
<evidence type="ECO:0000259" key="5">
    <source>
        <dbReference type="Pfam" id="PF25390"/>
    </source>
</evidence>
<dbReference type="EMBL" id="AM114193">
    <property type="protein sequence ID" value="CAJ36188.1"/>
    <property type="molecule type" value="Genomic_DNA"/>
</dbReference>
<protein>
    <submittedName>
        <fullName evidence="6">Predicted regulator of chromosome condensation</fullName>
    </submittedName>
</protein>
<dbReference type="PROSITE" id="PS50012">
    <property type="entry name" value="RCC1_3"/>
    <property type="match status" value="2"/>
</dbReference>
<dbReference type="AlphaFoldDB" id="Q0W605"/>
<proteinExistence type="predicted"/>
<evidence type="ECO:0000313" key="6">
    <source>
        <dbReference type="EMBL" id="CAJ36188.1"/>
    </source>
</evidence>
<keyword evidence="7" id="KW-1185">Reference proteome</keyword>
<dbReference type="SUPFAM" id="SSF50985">
    <property type="entry name" value="RCC1/BLIP-II"/>
    <property type="match status" value="1"/>
</dbReference>
<evidence type="ECO:0000256" key="3">
    <source>
        <dbReference type="SAM" id="MobiDB-lite"/>
    </source>
</evidence>
<sequence>MCKNYIKPVIILVLLSGLVAIIPVTAGAVTVKEVYAGGFTSYAVDVDGNVWVWGSFLNEKYAHPTRLSFIDHVKMIAPGTAGCAVALKDDGTVWAWGNLPANCAGAYPGDNSTMPIQIPISDVKFVACTSSGSSVYMVKEDGSLWMCGSELCLSMDDILHTEHIYDPVQCPVSDVSNIVVTSSFVYVLKDDGSWWSWGENRDYQLNDGTNVSRDTPVRMRLANVKEVSAESMCFGVNDEFVSASSVLALDEVGQVYGWGDNTYWVAGDSSFPTSSIVSSPHPVPRMSNVIEIGSGVDYYAALKKDGTVWAWGSNPYCYDGQNSLDSNTPVKLAGFTDIVSIATGSQHLLGVKKDGTVWAWGCNKHGELGNGEISGIGGKPYAVQVTDLHVDLRAVTGTSLVTSTPAQAPTYTAIPNMEDNSTETSKPAAVAPVSPTPVPLPSVTPESTPGFGFNNIAGLCSLLIIVGLLKGFVRRKGM</sequence>
<gene>
    <name evidence="6" type="ORF">RCIX819</name>
</gene>
<dbReference type="STRING" id="351160.RCIX819"/>
<dbReference type="InterPro" id="IPR051553">
    <property type="entry name" value="Ran_GTPase-activating"/>
</dbReference>
<evidence type="ECO:0000313" key="7">
    <source>
        <dbReference type="Proteomes" id="UP000000663"/>
    </source>
</evidence>
<reference evidence="6 7" key="1">
    <citation type="journal article" date="2006" name="Science">
        <title>Genome of rice cluster I archaea -- the key methane producers in the rice rhizosphere.</title>
        <authorList>
            <person name="Erkel C."/>
            <person name="Kube M."/>
            <person name="Reinhardt R."/>
            <person name="Liesack W."/>
        </authorList>
    </citation>
    <scope>NUCLEOTIDE SEQUENCE [LARGE SCALE GENOMIC DNA]</scope>
    <source>
        <strain evidence="7">DSM 22066 / NBRC 105507 / MRE50</strain>
    </source>
</reference>
<keyword evidence="4" id="KW-0812">Transmembrane</keyword>
<accession>Q0W605</accession>
<keyword evidence="4" id="KW-0472">Membrane</keyword>
<dbReference type="Gene3D" id="2.130.10.30">
    <property type="entry name" value="Regulator of chromosome condensation 1/beta-lactamase-inhibitor protein II"/>
    <property type="match status" value="2"/>
</dbReference>
<dbReference type="KEGG" id="rci:RCIX819"/>
<feature type="region of interest" description="Disordered" evidence="3">
    <location>
        <begin position="413"/>
        <end position="437"/>
    </location>
</feature>
<name>Q0W605_METAR</name>